<dbReference type="Pfam" id="PF03441">
    <property type="entry name" value="FAD_binding_7"/>
    <property type="match status" value="1"/>
</dbReference>
<evidence type="ECO:0000259" key="1">
    <source>
        <dbReference type="Pfam" id="PF03441"/>
    </source>
</evidence>
<comment type="caution">
    <text evidence="2">The sequence shown here is derived from an EMBL/GenBank/DDBJ whole genome shotgun (WGS) entry which is preliminary data.</text>
</comment>
<accession>A0A432JKN8</accession>
<evidence type="ECO:0000313" key="2">
    <source>
        <dbReference type="EMBL" id="RUA23170.1"/>
    </source>
</evidence>
<reference evidence="2" key="1">
    <citation type="submission" date="2018-12" db="EMBL/GenBank/DDBJ databases">
        <authorList>
            <person name="Jadhav K."/>
            <person name="Kushwaha B."/>
            <person name="Jadhav I."/>
        </authorList>
    </citation>
    <scope>NUCLEOTIDE SEQUENCE [LARGE SCALE GENOMIC DNA]</scope>
    <source>
        <strain evidence="2">SBS 10</strain>
    </source>
</reference>
<name>A0A432JKN8_9GAMM</name>
<proteinExistence type="predicted"/>
<sequence>MAFAPGDAHRKQHYYGVFTFAKAWHRQLTLQRLGCTMHLRLRRMPGIEPARYPNCLQWRMRPSMPASGLRAKTRRRPPERFPAFRARHYSAQRDFPCNKGAVALPGATFRQCLQAVLAENDGSLAEGNAGLTSWVNELVWREFYRHVVVGFPHVCRHQPFQAWTRDLPWRDDEAGFTAW</sequence>
<dbReference type="InterPro" id="IPR005101">
    <property type="entry name" value="Cryptochr/Photolyase_FAD-bd"/>
</dbReference>
<organism evidence="2">
    <name type="scientific">Billgrantia gudaonensis</name>
    <dbReference type="NCBI Taxonomy" id="376427"/>
    <lineage>
        <taxon>Bacteria</taxon>
        <taxon>Pseudomonadati</taxon>
        <taxon>Pseudomonadota</taxon>
        <taxon>Gammaproteobacteria</taxon>
        <taxon>Oceanospirillales</taxon>
        <taxon>Halomonadaceae</taxon>
        <taxon>Billgrantia</taxon>
    </lineage>
</organism>
<gene>
    <name evidence="2" type="ORF">DSL92_01065</name>
</gene>
<dbReference type="Gene3D" id="1.25.40.80">
    <property type="match status" value="1"/>
</dbReference>
<dbReference type="InterPro" id="IPR036134">
    <property type="entry name" value="Crypto/Photolyase_FAD-like_sf"/>
</dbReference>
<protein>
    <recommendedName>
        <fullName evidence="1">Cryptochrome/DNA photolyase FAD-binding domain-containing protein</fullName>
    </recommendedName>
</protein>
<dbReference type="SUPFAM" id="SSF48173">
    <property type="entry name" value="Cryptochrome/photolyase FAD-binding domain"/>
    <property type="match status" value="1"/>
</dbReference>
<dbReference type="EMBL" id="RXHI01000002">
    <property type="protein sequence ID" value="RUA23170.1"/>
    <property type="molecule type" value="Genomic_DNA"/>
</dbReference>
<dbReference type="AlphaFoldDB" id="A0A432JKN8"/>
<feature type="domain" description="Cryptochrome/DNA photolyase FAD-binding" evidence="1">
    <location>
        <begin position="134"/>
        <end position="179"/>
    </location>
</feature>